<name>A0A420VIP2_9BACI</name>
<dbReference type="Proteomes" id="UP000286235">
    <property type="component" value="Unassembled WGS sequence"/>
</dbReference>
<dbReference type="RefSeq" id="WP_120666305.1">
    <property type="nucleotide sequence ID" value="NZ_AZRV01000006.1"/>
</dbReference>
<sequence>MAQKEIEKVCEGLEKVWEELFMVVEQLAKLYSEAFREIRETLCKEPDSADESVVHQMEKEYLRKTWIVKRDMRRPSQRMDKKPICMVRKVIR</sequence>
<protein>
    <submittedName>
        <fullName evidence="1">Uncharacterized protein</fullName>
    </submittedName>
</protein>
<keyword evidence="2" id="KW-1185">Reference proteome</keyword>
<proteinExistence type="predicted"/>
<reference evidence="1 2" key="1">
    <citation type="submission" date="2013-12" db="EMBL/GenBank/DDBJ databases">
        <title>Genome and proteome characterization of Caldibacillus debilis GB1 derived from a cellulolytic aero-tolerant co-culture.</title>
        <authorList>
            <person name="Wushke S.T."/>
            <person name="Zhang X."/>
            <person name="Fristensky B."/>
            <person name="Wilkins J.A."/>
            <person name="Levin D.B."/>
            <person name="Sparling R."/>
        </authorList>
    </citation>
    <scope>NUCLEOTIDE SEQUENCE [LARGE SCALE GENOMIC DNA]</scope>
    <source>
        <strain evidence="1 2">GB1</strain>
    </source>
</reference>
<accession>A0A420VIP2</accession>
<organism evidence="1 2">
    <name type="scientific">Caldibacillus debilis GB1</name>
    <dbReference type="NCBI Taxonomy" id="1339248"/>
    <lineage>
        <taxon>Bacteria</taxon>
        <taxon>Bacillati</taxon>
        <taxon>Bacillota</taxon>
        <taxon>Bacilli</taxon>
        <taxon>Bacillales</taxon>
        <taxon>Bacillaceae</taxon>
        <taxon>Caldibacillus</taxon>
    </lineage>
</organism>
<gene>
    <name evidence="1" type="ORF">Cdeb_02807</name>
</gene>
<evidence type="ECO:0000313" key="2">
    <source>
        <dbReference type="Proteomes" id="UP000286235"/>
    </source>
</evidence>
<dbReference type="EMBL" id="AZRV01000006">
    <property type="protein sequence ID" value="RKO63544.1"/>
    <property type="molecule type" value="Genomic_DNA"/>
</dbReference>
<comment type="caution">
    <text evidence="1">The sequence shown here is derived from an EMBL/GenBank/DDBJ whole genome shotgun (WGS) entry which is preliminary data.</text>
</comment>
<evidence type="ECO:0000313" key="1">
    <source>
        <dbReference type="EMBL" id="RKO63544.1"/>
    </source>
</evidence>
<dbReference type="AlphaFoldDB" id="A0A420VIP2"/>